<sequence length="368" mass="40331">MSDERDSDDAASDMQLSQSEVDQINDDMDVEEEEVQEEPEEQDAAMDEEDEEKDVEVEEEDLPDETSELDALSPSQTPDDQDMGPAPTPRLRIKLKLPAHSGSTQTAETTPNDAGPSSSSRRDTSRGSDIESEDEDEDADEDADGDSSQSESVANTGRSGRALTARQAVLANVVDPSHVALSAQPSGRKKKQLTEIEMALKREETARKRKNLSEKKLEDEKQETINRLLKKQSRGRGRRNALSTAEDRVQVVNAAELDEDGDAGPEAAPPTMYRWISTTRGANGAEDGGEKMRLLFSVPVNALPPAEAADNASTTMDVDPEPDRSRDKPSPQCDVQGCMERRKYRLVRDFAKGACGMSHLKMLEAQVA</sequence>
<keyword evidence="5" id="KW-1185">Reference proteome</keyword>
<dbReference type="InterPro" id="IPR029523">
    <property type="entry name" value="INO80B/Ies2"/>
</dbReference>
<evidence type="ECO:0000259" key="3">
    <source>
        <dbReference type="SMART" id="SM01406"/>
    </source>
</evidence>
<dbReference type="Proteomes" id="UP000218811">
    <property type="component" value="Unassembled WGS sequence"/>
</dbReference>
<dbReference type="AlphaFoldDB" id="A0A2H3J172"/>
<dbReference type="PANTHER" id="PTHR21561:SF12">
    <property type="entry name" value="INO80 COMPLEX SUBUNIT B"/>
    <property type="match status" value="1"/>
</dbReference>
<name>A0A2H3J172_WOLCO</name>
<dbReference type="GO" id="GO:0006338">
    <property type="term" value="P:chromatin remodeling"/>
    <property type="evidence" value="ECO:0007669"/>
    <property type="project" value="InterPro"/>
</dbReference>
<feature type="domain" description="INO80 complex subunit B-like conserved region" evidence="3">
    <location>
        <begin position="197"/>
        <end position="285"/>
    </location>
</feature>
<feature type="compositionally biased region" description="Acidic residues" evidence="2">
    <location>
        <begin position="23"/>
        <end position="68"/>
    </location>
</feature>
<feature type="compositionally biased region" description="Polar residues" evidence="2">
    <location>
        <begin position="101"/>
        <end position="116"/>
    </location>
</feature>
<dbReference type="InterPro" id="IPR006880">
    <property type="entry name" value="INO80B_C"/>
</dbReference>
<feature type="coiled-coil region" evidence="1">
    <location>
        <begin position="200"/>
        <end position="234"/>
    </location>
</feature>
<feature type="region of interest" description="Disordered" evidence="2">
    <location>
        <begin position="174"/>
        <end position="193"/>
    </location>
</feature>
<organism evidence="4 5">
    <name type="scientific">Wolfiporia cocos (strain MD-104)</name>
    <name type="common">Brown rot fungus</name>
    <dbReference type="NCBI Taxonomy" id="742152"/>
    <lineage>
        <taxon>Eukaryota</taxon>
        <taxon>Fungi</taxon>
        <taxon>Dikarya</taxon>
        <taxon>Basidiomycota</taxon>
        <taxon>Agaricomycotina</taxon>
        <taxon>Agaricomycetes</taxon>
        <taxon>Polyporales</taxon>
        <taxon>Phaeolaceae</taxon>
        <taxon>Wolfiporia</taxon>
    </lineage>
</organism>
<protein>
    <recommendedName>
        <fullName evidence="3">INO80 complex subunit B-like conserved region domain-containing protein</fullName>
    </recommendedName>
</protein>
<evidence type="ECO:0000313" key="5">
    <source>
        <dbReference type="Proteomes" id="UP000218811"/>
    </source>
</evidence>
<feature type="region of interest" description="Disordered" evidence="2">
    <location>
        <begin position="1"/>
        <end position="161"/>
    </location>
</feature>
<dbReference type="OMA" id="MYRWIST"/>
<dbReference type="EMBL" id="KB467831">
    <property type="protein sequence ID" value="PCH33533.1"/>
    <property type="molecule type" value="Genomic_DNA"/>
</dbReference>
<feature type="compositionally biased region" description="Acidic residues" evidence="2">
    <location>
        <begin position="1"/>
        <end position="11"/>
    </location>
</feature>
<feature type="region of interest" description="Disordered" evidence="2">
    <location>
        <begin position="306"/>
        <end position="334"/>
    </location>
</feature>
<dbReference type="Pfam" id="PF04795">
    <property type="entry name" value="PAPA-1"/>
    <property type="match status" value="1"/>
</dbReference>
<evidence type="ECO:0000313" key="4">
    <source>
        <dbReference type="EMBL" id="PCH33533.1"/>
    </source>
</evidence>
<feature type="compositionally biased region" description="Basic and acidic residues" evidence="2">
    <location>
        <begin position="120"/>
        <end position="129"/>
    </location>
</feature>
<evidence type="ECO:0000256" key="1">
    <source>
        <dbReference type="SAM" id="Coils"/>
    </source>
</evidence>
<accession>A0A2H3J172</accession>
<dbReference type="STRING" id="742152.A0A2H3J172"/>
<gene>
    <name evidence="4" type="ORF">WOLCODRAFT_135180</name>
</gene>
<dbReference type="SMART" id="SM01406">
    <property type="entry name" value="PAPA-1"/>
    <property type="match status" value="1"/>
</dbReference>
<feature type="compositionally biased region" description="Acidic residues" evidence="2">
    <location>
        <begin position="130"/>
        <end position="145"/>
    </location>
</feature>
<dbReference type="PANTHER" id="PTHR21561">
    <property type="entry name" value="INO80 COMPLEX SUBUNIT B"/>
    <property type="match status" value="1"/>
</dbReference>
<reference evidence="4 5" key="1">
    <citation type="journal article" date="2012" name="Science">
        <title>The Paleozoic origin of enzymatic lignin decomposition reconstructed from 31 fungal genomes.</title>
        <authorList>
            <person name="Floudas D."/>
            <person name="Binder M."/>
            <person name="Riley R."/>
            <person name="Barry K."/>
            <person name="Blanchette R.A."/>
            <person name="Henrissat B."/>
            <person name="Martinez A.T."/>
            <person name="Otillar R."/>
            <person name="Spatafora J.W."/>
            <person name="Yadav J.S."/>
            <person name="Aerts A."/>
            <person name="Benoit I."/>
            <person name="Boyd A."/>
            <person name="Carlson A."/>
            <person name="Copeland A."/>
            <person name="Coutinho P.M."/>
            <person name="de Vries R.P."/>
            <person name="Ferreira P."/>
            <person name="Findley K."/>
            <person name="Foster B."/>
            <person name="Gaskell J."/>
            <person name="Glotzer D."/>
            <person name="Gorecki P."/>
            <person name="Heitman J."/>
            <person name="Hesse C."/>
            <person name="Hori C."/>
            <person name="Igarashi K."/>
            <person name="Jurgens J.A."/>
            <person name="Kallen N."/>
            <person name="Kersten P."/>
            <person name="Kohler A."/>
            <person name="Kuees U."/>
            <person name="Kumar T.K.A."/>
            <person name="Kuo A."/>
            <person name="LaButti K."/>
            <person name="Larrondo L.F."/>
            <person name="Lindquist E."/>
            <person name="Ling A."/>
            <person name="Lombard V."/>
            <person name="Lucas S."/>
            <person name="Lundell T."/>
            <person name="Martin R."/>
            <person name="McLaughlin D.J."/>
            <person name="Morgenstern I."/>
            <person name="Morin E."/>
            <person name="Murat C."/>
            <person name="Nagy L.G."/>
            <person name="Nolan M."/>
            <person name="Ohm R.A."/>
            <person name="Patyshakuliyeva A."/>
            <person name="Rokas A."/>
            <person name="Ruiz-Duenas F.J."/>
            <person name="Sabat G."/>
            <person name="Salamov A."/>
            <person name="Samejima M."/>
            <person name="Schmutz J."/>
            <person name="Slot J.C."/>
            <person name="St John F."/>
            <person name="Stenlid J."/>
            <person name="Sun H."/>
            <person name="Sun S."/>
            <person name="Syed K."/>
            <person name="Tsang A."/>
            <person name="Wiebenga A."/>
            <person name="Young D."/>
            <person name="Pisabarro A."/>
            <person name="Eastwood D.C."/>
            <person name="Martin F."/>
            <person name="Cullen D."/>
            <person name="Grigoriev I.V."/>
            <person name="Hibbett D.S."/>
        </authorList>
    </citation>
    <scope>NUCLEOTIDE SEQUENCE [LARGE SCALE GENOMIC DNA]</scope>
    <source>
        <strain evidence="4 5">MD-104</strain>
    </source>
</reference>
<dbReference type="GO" id="GO:0031011">
    <property type="term" value="C:Ino80 complex"/>
    <property type="evidence" value="ECO:0007669"/>
    <property type="project" value="InterPro"/>
</dbReference>
<dbReference type="OrthoDB" id="2021186at2759"/>
<keyword evidence="1" id="KW-0175">Coiled coil</keyword>
<proteinExistence type="predicted"/>
<evidence type="ECO:0000256" key="2">
    <source>
        <dbReference type="SAM" id="MobiDB-lite"/>
    </source>
</evidence>